<dbReference type="InterPro" id="IPR007867">
    <property type="entry name" value="GMC_OxRtase_C"/>
</dbReference>
<dbReference type="PANTHER" id="PTHR11552">
    <property type="entry name" value="GLUCOSE-METHANOL-CHOLINE GMC OXIDOREDUCTASE"/>
    <property type="match status" value="1"/>
</dbReference>
<dbReference type="InterPro" id="IPR012132">
    <property type="entry name" value="GMC_OxRdtase"/>
</dbReference>
<evidence type="ECO:0000313" key="5">
    <source>
        <dbReference type="EMBL" id="KAF2843525.1"/>
    </source>
</evidence>
<feature type="binding site" evidence="2">
    <location>
        <begin position="130"/>
        <end position="133"/>
    </location>
    <ligand>
        <name>FAD</name>
        <dbReference type="ChEBI" id="CHEBI:57692"/>
    </ligand>
</feature>
<dbReference type="EMBL" id="MU006089">
    <property type="protein sequence ID" value="KAF2843525.1"/>
    <property type="molecule type" value="Genomic_DNA"/>
</dbReference>
<evidence type="ECO:0000313" key="6">
    <source>
        <dbReference type="Proteomes" id="UP000799429"/>
    </source>
</evidence>
<keyword evidence="2" id="KW-0274">FAD</keyword>
<sequence length="607" mass="66259">MAVFLTRLASIAAISLTLLESSLARPTTLQYAKVLQRAEQVKEEYDYVIVGAGTAGLTVADRLSEDGKYSVLVIEYCHLISDEVILAGGGRSFSDPGIRYNITSIPQEDMANRRQQVLIGCCVGGSSAINGMVMVRGTAIEYDGWAELGGPGSTWNWDGILPYFKKAIHFNPPNEDLAEAFNITWDPNAWGQEAKTHIHASFPTYQNPALIPMYKAMSKMPGMVIPKDGAGGKSGLFWFPTSMDPVKFWRSYSRTGHYDNITRDNYEVITLHKVQKILFDGTTATGVQFATRDGNSTVQTVKARKEVIISAGTVHTPQILQLSGIGPKALLDEANIPVLLNIPGVGQNFQDHAYLSVGYSWSNGTPPVPVVEANGDRSTVAGPNLGAWIGLPVITPEWEDIVSRYEAQDPAQFLPANSDPTIVAGYAAFQKLHVKLLRDRDTNLLWYPLQGMPGGIVMSMHVVSHGTINIDPANPNAEPIVDYRALSNPVDLDIMAANIEFMRKYMNSSDFAPYGPRETFPGTSVTGEALREWIRQNLIPTNFHPIATAAKKPLEMGGVVGEDLRVHGTERLSVVDGSIMPLLPGANTQSTVYMLAEKAVDLIKARQ</sequence>
<feature type="signal peptide" evidence="3">
    <location>
        <begin position="1"/>
        <end position="24"/>
    </location>
</feature>
<dbReference type="Pfam" id="PF05199">
    <property type="entry name" value="GMC_oxred_C"/>
    <property type="match status" value="1"/>
</dbReference>
<accession>A0A9P4VVG0</accession>
<dbReference type="PROSITE" id="PS00624">
    <property type="entry name" value="GMC_OXRED_2"/>
    <property type="match status" value="1"/>
</dbReference>
<evidence type="ECO:0000256" key="1">
    <source>
        <dbReference type="ARBA" id="ARBA00010790"/>
    </source>
</evidence>
<comment type="similarity">
    <text evidence="1">Belongs to the GMC oxidoreductase family.</text>
</comment>
<dbReference type="GO" id="GO:0016614">
    <property type="term" value="F:oxidoreductase activity, acting on CH-OH group of donors"/>
    <property type="evidence" value="ECO:0007669"/>
    <property type="project" value="InterPro"/>
</dbReference>
<reference evidence="5" key="1">
    <citation type="journal article" date="2020" name="Stud. Mycol.">
        <title>101 Dothideomycetes genomes: a test case for predicting lifestyles and emergence of pathogens.</title>
        <authorList>
            <person name="Haridas S."/>
            <person name="Albert R."/>
            <person name="Binder M."/>
            <person name="Bloem J."/>
            <person name="Labutti K."/>
            <person name="Salamov A."/>
            <person name="Andreopoulos B."/>
            <person name="Baker S."/>
            <person name="Barry K."/>
            <person name="Bills G."/>
            <person name="Bluhm B."/>
            <person name="Cannon C."/>
            <person name="Castanera R."/>
            <person name="Culley D."/>
            <person name="Daum C."/>
            <person name="Ezra D."/>
            <person name="Gonzalez J."/>
            <person name="Henrissat B."/>
            <person name="Kuo A."/>
            <person name="Liang C."/>
            <person name="Lipzen A."/>
            <person name="Lutzoni F."/>
            <person name="Magnuson J."/>
            <person name="Mondo S."/>
            <person name="Nolan M."/>
            <person name="Ohm R."/>
            <person name="Pangilinan J."/>
            <person name="Park H.-J."/>
            <person name="Ramirez L."/>
            <person name="Alfaro M."/>
            <person name="Sun H."/>
            <person name="Tritt A."/>
            <person name="Yoshinaga Y."/>
            <person name="Zwiers L.-H."/>
            <person name="Turgeon B."/>
            <person name="Goodwin S."/>
            <person name="Spatafora J."/>
            <person name="Crous P."/>
            <person name="Grigoriev I."/>
        </authorList>
    </citation>
    <scope>NUCLEOTIDE SEQUENCE</scope>
    <source>
        <strain evidence="5">CBS 101060</strain>
    </source>
</reference>
<dbReference type="Pfam" id="PF00732">
    <property type="entry name" value="GMC_oxred_N"/>
    <property type="match status" value="1"/>
</dbReference>
<name>A0A9P4VVG0_9PEZI</name>
<comment type="cofactor">
    <cofactor evidence="2">
        <name>FAD</name>
        <dbReference type="ChEBI" id="CHEBI:57692"/>
    </cofactor>
</comment>
<dbReference type="SUPFAM" id="SSF54373">
    <property type="entry name" value="FAD-linked reductases, C-terminal domain"/>
    <property type="match status" value="1"/>
</dbReference>
<dbReference type="InterPro" id="IPR036188">
    <property type="entry name" value="FAD/NAD-bd_sf"/>
</dbReference>
<evidence type="ECO:0000259" key="4">
    <source>
        <dbReference type="PROSITE" id="PS00624"/>
    </source>
</evidence>
<proteinExistence type="inferred from homology"/>
<feature type="chain" id="PRO_5040281941" evidence="3">
    <location>
        <begin position="25"/>
        <end position="607"/>
    </location>
</feature>
<dbReference type="Gene3D" id="3.50.50.60">
    <property type="entry name" value="FAD/NAD(P)-binding domain"/>
    <property type="match status" value="1"/>
</dbReference>
<comment type="caution">
    <text evidence="5">The sequence shown here is derived from an EMBL/GenBank/DDBJ whole genome shotgun (WGS) entry which is preliminary data.</text>
</comment>
<feature type="domain" description="Glucose-methanol-choline oxidoreductase N-terminal" evidence="4">
    <location>
        <begin position="312"/>
        <end position="326"/>
    </location>
</feature>
<evidence type="ECO:0000256" key="3">
    <source>
        <dbReference type="SAM" id="SignalP"/>
    </source>
</evidence>
<dbReference type="AlphaFoldDB" id="A0A9P4VVG0"/>
<feature type="binding site" evidence="2">
    <location>
        <position position="274"/>
    </location>
    <ligand>
        <name>FAD</name>
        <dbReference type="ChEBI" id="CHEBI:57692"/>
    </ligand>
</feature>
<keyword evidence="2" id="KW-0285">Flavoprotein</keyword>
<organism evidence="5 6">
    <name type="scientific">Patellaria atrata CBS 101060</name>
    <dbReference type="NCBI Taxonomy" id="1346257"/>
    <lineage>
        <taxon>Eukaryota</taxon>
        <taxon>Fungi</taxon>
        <taxon>Dikarya</taxon>
        <taxon>Ascomycota</taxon>
        <taxon>Pezizomycotina</taxon>
        <taxon>Dothideomycetes</taxon>
        <taxon>Dothideomycetes incertae sedis</taxon>
        <taxon>Patellariales</taxon>
        <taxon>Patellariaceae</taxon>
        <taxon>Patellaria</taxon>
    </lineage>
</organism>
<dbReference type="Proteomes" id="UP000799429">
    <property type="component" value="Unassembled WGS sequence"/>
</dbReference>
<protein>
    <submittedName>
        <fullName evidence="5">GMC oxidoreductase</fullName>
    </submittedName>
</protein>
<dbReference type="GO" id="GO:0044550">
    <property type="term" value="P:secondary metabolite biosynthetic process"/>
    <property type="evidence" value="ECO:0007669"/>
    <property type="project" value="TreeGrafter"/>
</dbReference>
<dbReference type="Gene3D" id="3.30.560.10">
    <property type="entry name" value="Glucose Oxidase, domain 3"/>
    <property type="match status" value="1"/>
</dbReference>
<dbReference type="PIRSF" id="PIRSF000137">
    <property type="entry name" value="Alcohol_oxidase"/>
    <property type="match status" value="1"/>
</dbReference>
<dbReference type="OrthoDB" id="269227at2759"/>
<evidence type="ECO:0000256" key="2">
    <source>
        <dbReference type="PIRSR" id="PIRSR000137-2"/>
    </source>
</evidence>
<feature type="binding site" evidence="2">
    <location>
        <position position="577"/>
    </location>
    <ligand>
        <name>FAD</name>
        <dbReference type="ChEBI" id="CHEBI:57692"/>
    </ligand>
</feature>
<dbReference type="PANTHER" id="PTHR11552:SF115">
    <property type="entry name" value="DEHYDROGENASE XPTC-RELATED"/>
    <property type="match status" value="1"/>
</dbReference>
<dbReference type="GO" id="GO:0050660">
    <property type="term" value="F:flavin adenine dinucleotide binding"/>
    <property type="evidence" value="ECO:0007669"/>
    <property type="project" value="InterPro"/>
</dbReference>
<dbReference type="SUPFAM" id="SSF51905">
    <property type="entry name" value="FAD/NAD(P)-binding domain"/>
    <property type="match status" value="1"/>
</dbReference>
<dbReference type="InterPro" id="IPR000172">
    <property type="entry name" value="GMC_OxRdtase_N"/>
</dbReference>
<keyword evidence="6" id="KW-1185">Reference proteome</keyword>
<keyword evidence="3" id="KW-0732">Signal</keyword>
<gene>
    <name evidence="5" type="ORF">M501DRAFT_1012868</name>
</gene>